<keyword evidence="7" id="KW-0472">Membrane</keyword>
<keyword evidence="5" id="KW-1133">Transmembrane helix</keyword>
<evidence type="ECO:0000313" key="11">
    <source>
        <dbReference type="RefSeq" id="XP_006813631.1"/>
    </source>
</evidence>
<keyword evidence="10" id="KW-1185">Reference proteome</keyword>
<protein>
    <recommendedName>
        <fullName evidence="9">Carbohydrate sulfotransferase</fullName>
        <ecNumber evidence="9">2.8.2.-</ecNumber>
    </recommendedName>
</protein>
<dbReference type="InterPro" id="IPR018011">
    <property type="entry name" value="Carb_sulfotrans_8-10"/>
</dbReference>
<proteinExistence type="inferred from homology"/>
<comment type="subcellular location">
    <subcellularLocation>
        <location evidence="1 9">Golgi apparatus membrane</location>
        <topology evidence="1 9">Single-pass type II membrane protein</topology>
    </subcellularLocation>
</comment>
<organism evidence="10 11">
    <name type="scientific">Saccoglossus kowalevskii</name>
    <name type="common">Acorn worm</name>
    <dbReference type="NCBI Taxonomy" id="10224"/>
    <lineage>
        <taxon>Eukaryota</taxon>
        <taxon>Metazoa</taxon>
        <taxon>Hemichordata</taxon>
        <taxon>Enteropneusta</taxon>
        <taxon>Harrimaniidae</taxon>
        <taxon>Saccoglossus</taxon>
    </lineage>
</organism>
<evidence type="ECO:0000256" key="1">
    <source>
        <dbReference type="ARBA" id="ARBA00004323"/>
    </source>
</evidence>
<accession>A0ABM0M0U0</accession>
<evidence type="ECO:0000313" key="10">
    <source>
        <dbReference type="Proteomes" id="UP000694865"/>
    </source>
</evidence>
<evidence type="ECO:0000256" key="2">
    <source>
        <dbReference type="ARBA" id="ARBA00006339"/>
    </source>
</evidence>
<keyword evidence="3 9" id="KW-0808">Transferase</keyword>
<comment type="similarity">
    <text evidence="2 9">Belongs to the sulfotransferase 2 family.</text>
</comment>
<evidence type="ECO:0000256" key="9">
    <source>
        <dbReference type="RuleBase" id="RU364020"/>
    </source>
</evidence>
<keyword evidence="9" id="KW-0735">Signal-anchor</keyword>
<dbReference type="PANTHER" id="PTHR12137">
    <property type="entry name" value="CARBOHYDRATE SULFOTRANSFERASE"/>
    <property type="match status" value="1"/>
</dbReference>
<dbReference type="EC" id="2.8.2.-" evidence="9"/>
<dbReference type="GeneID" id="102809439"/>
<dbReference type="Proteomes" id="UP000694865">
    <property type="component" value="Unplaced"/>
</dbReference>
<evidence type="ECO:0000256" key="7">
    <source>
        <dbReference type="ARBA" id="ARBA00023136"/>
    </source>
</evidence>
<evidence type="ECO:0000256" key="3">
    <source>
        <dbReference type="ARBA" id="ARBA00022679"/>
    </source>
</evidence>
<evidence type="ECO:0000256" key="6">
    <source>
        <dbReference type="ARBA" id="ARBA00023034"/>
    </source>
</evidence>
<evidence type="ECO:0000256" key="4">
    <source>
        <dbReference type="ARBA" id="ARBA00022692"/>
    </source>
</evidence>
<evidence type="ECO:0000256" key="8">
    <source>
        <dbReference type="ARBA" id="ARBA00023180"/>
    </source>
</evidence>
<dbReference type="PANTHER" id="PTHR12137:SF54">
    <property type="entry name" value="CARBOHYDRATE SULFOTRANSFERASE"/>
    <property type="match status" value="1"/>
</dbReference>
<dbReference type="RefSeq" id="XP_006813631.1">
    <property type="nucleotide sequence ID" value="XM_006813568.1"/>
</dbReference>
<dbReference type="Pfam" id="PF03567">
    <property type="entry name" value="Sulfotransfer_2"/>
    <property type="match status" value="1"/>
</dbReference>
<gene>
    <name evidence="11" type="primary">LOC102809439</name>
</gene>
<keyword evidence="9" id="KW-0119">Carbohydrate metabolism</keyword>
<evidence type="ECO:0000256" key="5">
    <source>
        <dbReference type="ARBA" id="ARBA00022989"/>
    </source>
</evidence>
<keyword evidence="4" id="KW-0812">Transmembrane</keyword>
<name>A0ABM0M0U0_SACKO</name>
<keyword evidence="8 9" id="KW-0325">Glycoprotein</keyword>
<keyword evidence="6 9" id="KW-0333">Golgi apparatus</keyword>
<sequence length="312" mass="36303">MEWAYLLNYSPGKRKKIVLFACMVVIVYQGVHTLPKMNRVLHGLSTILTNKSTTRVATVPVIDPVESTYDSRRASEKRLEKSALECVKHKIVYNRTISTVLVSNEYRVIINVIPKVGSGTWKRLMRGIDPTSANAKGRRRLNFLKSSEYDQYVSGVFFREPLERLVSFYHFIISPHSTTHFNHYHKYIRTENGNGTTDNEPTFSQLVQMIIDHGQVPPHSRHWERQYLLSRICEFNYTFVGHMNHLSQDAPYFVHIAFGDAAHYPVVHEKKGEDKFRKTMSTLSQTLIDRLIDYYRLDYEILGFEIPDLSKK</sequence>
<reference evidence="11" key="1">
    <citation type="submission" date="2025-08" db="UniProtKB">
        <authorList>
            <consortium name="RefSeq"/>
        </authorList>
    </citation>
    <scope>IDENTIFICATION</scope>
    <source>
        <tissue evidence="11">Testes</tissue>
    </source>
</reference>
<dbReference type="InterPro" id="IPR005331">
    <property type="entry name" value="Sulfotransferase"/>
</dbReference>